<comment type="caution">
    <text evidence="1">The sequence shown here is derived from an EMBL/GenBank/DDBJ whole genome shotgun (WGS) entry which is preliminary data.</text>
</comment>
<evidence type="ECO:0000313" key="2">
    <source>
        <dbReference type="Proteomes" id="UP000619479"/>
    </source>
</evidence>
<keyword evidence="2" id="KW-1185">Reference proteome</keyword>
<dbReference type="RefSeq" id="WP_203755970.1">
    <property type="nucleotide sequence ID" value="NZ_BAAAUC010000106.1"/>
</dbReference>
<organism evidence="1 2">
    <name type="scientific">Actinoplanes cyaneus</name>
    <dbReference type="NCBI Taxonomy" id="52696"/>
    <lineage>
        <taxon>Bacteria</taxon>
        <taxon>Bacillati</taxon>
        <taxon>Actinomycetota</taxon>
        <taxon>Actinomycetes</taxon>
        <taxon>Micromonosporales</taxon>
        <taxon>Micromonosporaceae</taxon>
        <taxon>Actinoplanes</taxon>
    </lineage>
</organism>
<sequence length="153" mass="15232">MVSELELILAALAAGAGAGSATVAQTAVVDAYNGLRSALRSALSRHGGAAAVLNTVETAPDTWQATVGEALSGTGVDRDAEVLAAARRLLKLADPDGSVAGKYTVDVSNSTGVQVGDHAVHIDTLNGNNIGTMTGPMHISYGQAQSPPTAPGA</sequence>
<evidence type="ECO:0008006" key="3">
    <source>
        <dbReference type="Google" id="ProtNLM"/>
    </source>
</evidence>
<gene>
    <name evidence="1" type="ORF">Acy02nite_90450</name>
</gene>
<dbReference type="EMBL" id="BOMH01000102">
    <property type="protein sequence ID" value="GID71164.1"/>
    <property type="molecule type" value="Genomic_DNA"/>
</dbReference>
<accession>A0A919MCY9</accession>
<reference evidence="1" key="1">
    <citation type="submission" date="2021-01" db="EMBL/GenBank/DDBJ databases">
        <title>Whole genome shotgun sequence of Actinoplanes cyaneus NBRC 14990.</title>
        <authorList>
            <person name="Komaki H."/>
            <person name="Tamura T."/>
        </authorList>
    </citation>
    <scope>NUCLEOTIDE SEQUENCE</scope>
    <source>
        <strain evidence="1">NBRC 14990</strain>
    </source>
</reference>
<protein>
    <recommendedName>
        <fullName evidence="3">RHIM domain-containing protein</fullName>
    </recommendedName>
</protein>
<name>A0A919MCY9_9ACTN</name>
<evidence type="ECO:0000313" key="1">
    <source>
        <dbReference type="EMBL" id="GID71164.1"/>
    </source>
</evidence>
<dbReference type="AlphaFoldDB" id="A0A919MCY9"/>
<dbReference type="Proteomes" id="UP000619479">
    <property type="component" value="Unassembled WGS sequence"/>
</dbReference>
<proteinExistence type="predicted"/>